<keyword evidence="3" id="KW-1185">Reference proteome</keyword>
<dbReference type="RefSeq" id="WP_006630172.1">
    <property type="nucleotide sequence ID" value="NZ_AOJD01000064.1"/>
</dbReference>
<sequence>MSDFDPEEMGAVMTTIVGLIAGFAFLFFGFLASLVFWPAGALVMALGGLFLLAAPLVGIGVWYDQRGE</sequence>
<reference evidence="2 3" key="1">
    <citation type="journal article" date="2014" name="PLoS Genet.">
        <title>Phylogenetically driven sequencing of extremely halophilic archaea reveals strategies for static and dynamic osmo-response.</title>
        <authorList>
            <person name="Becker E.A."/>
            <person name="Seitzer P.M."/>
            <person name="Tritt A."/>
            <person name="Larsen D."/>
            <person name="Krusor M."/>
            <person name="Yao A.I."/>
            <person name="Wu D."/>
            <person name="Madern D."/>
            <person name="Eisen J.A."/>
            <person name="Darling A.E."/>
            <person name="Facciotti M.T."/>
        </authorList>
    </citation>
    <scope>NUCLEOTIDE SEQUENCE [LARGE SCALE GENOMIC DNA]</scope>
    <source>
        <strain evidence="2 3">DSM 14210</strain>
    </source>
</reference>
<feature type="transmembrane region" description="Helical" evidence="1">
    <location>
        <begin position="42"/>
        <end position="63"/>
    </location>
</feature>
<organism evidence="2 3">
    <name type="scientific">Halorubrum tebenquichense DSM 14210</name>
    <dbReference type="NCBI Taxonomy" id="1227485"/>
    <lineage>
        <taxon>Archaea</taxon>
        <taxon>Methanobacteriati</taxon>
        <taxon>Methanobacteriota</taxon>
        <taxon>Stenosarchaea group</taxon>
        <taxon>Halobacteria</taxon>
        <taxon>Halobacteriales</taxon>
        <taxon>Haloferacaceae</taxon>
        <taxon>Halorubrum</taxon>
    </lineage>
</organism>
<feature type="transmembrane region" description="Helical" evidence="1">
    <location>
        <begin position="12"/>
        <end position="36"/>
    </location>
</feature>
<dbReference type="AlphaFoldDB" id="M0DIP8"/>
<proteinExistence type="predicted"/>
<accession>M0DIP8</accession>
<keyword evidence="1" id="KW-1133">Transmembrane helix</keyword>
<name>M0DIP8_9EURY</name>
<dbReference type="PATRIC" id="fig|1227485.3.peg.2477"/>
<keyword evidence="1" id="KW-0812">Transmembrane</keyword>
<protein>
    <submittedName>
        <fullName evidence="2">Uncharacterized protein</fullName>
    </submittedName>
</protein>
<dbReference type="Proteomes" id="UP000011523">
    <property type="component" value="Unassembled WGS sequence"/>
</dbReference>
<gene>
    <name evidence="2" type="ORF">C472_12625</name>
</gene>
<keyword evidence="1" id="KW-0472">Membrane</keyword>
<evidence type="ECO:0000313" key="3">
    <source>
        <dbReference type="Proteomes" id="UP000011523"/>
    </source>
</evidence>
<evidence type="ECO:0000256" key="1">
    <source>
        <dbReference type="SAM" id="Phobius"/>
    </source>
</evidence>
<comment type="caution">
    <text evidence="2">The sequence shown here is derived from an EMBL/GenBank/DDBJ whole genome shotgun (WGS) entry which is preliminary data.</text>
</comment>
<dbReference type="EMBL" id="AOJD01000064">
    <property type="protein sequence ID" value="ELZ35381.1"/>
    <property type="molecule type" value="Genomic_DNA"/>
</dbReference>
<evidence type="ECO:0000313" key="2">
    <source>
        <dbReference type="EMBL" id="ELZ35381.1"/>
    </source>
</evidence>